<protein>
    <submittedName>
        <fullName evidence="2">DUF4169 family protein</fullName>
    </submittedName>
</protein>
<dbReference type="Proteomes" id="UP001241605">
    <property type="component" value="Chromosome"/>
</dbReference>
<feature type="compositionally biased region" description="Basic and acidic residues" evidence="1">
    <location>
        <begin position="15"/>
        <end position="24"/>
    </location>
</feature>
<feature type="compositionally biased region" description="Basic and acidic residues" evidence="1">
    <location>
        <begin position="35"/>
        <end position="57"/>
    </location>
</feature>
<evidence type="ECO:0000313" key="2">
    <source>
        <dbReference type="EMBL" id="WGW02733.1"/>
    </source>
</evidence>
<sequence>MSKVVNLNKVRKSRARDEKRREGDANAARHGLSKAQKDLAKARAEKARRDLDGHEVE</sequence>
<proteinExistence type="predicted"/>
<evidence type="ECO:0000313" key="3">
    <source>
        <dbReference type="Proteomes" id="UP001241605"/>
    </source>
</evidence>
<name>A0ABY8QFF0_9RHOB</name>
<evidence type="ECO:0000256" key="1">
    <source>
        <dbReference type="SAM" id="MobiDB-lite"/>
    </source>
</evidence>
<dbReference type="Pfam" id="PF13770">
    <property type="entry name" value="DUF4169"/>
    <property type="match status" value="1"/>
</dbReference>
<dbReference type="EMBL" id="CP124616">
    <property type="protein sequence ID" value="WGW02733.1"/>
    <property type="molecule type" value="Genomic_DNA"/>
</dbReference>
<gene>
    <name evidence="2" type="ORF">QF118_12375</name>
</gene>
<accession>A0ABY8QFF0</accession>
<dbReference type="RefSeq" id="WP_282299365.1">
    <property type="nucleotide sequence ID" value="NZ_CP124616.1"/>
</dbReference>
<reference evidence="2 3" key="1">
    <citation type="submission" date="2023-05" db="EMBL/GenBank/DDBJ databases">
        <title>YMD87, complete Genome.</title>
        <authorList>
            <person name="Zhang J."/>
            <person name="Xu X."/>
        </authorList>
    </citation>
    <scope>NUCLEOTIDE SEQUENCE [LARGE SCALE GENOMIC DNA]</scope>
    <source>
        <strain evidence="2 3">YMD87</strain>
    </source>
</reference>
<organism evidence="2 3">
    <name type="scientific">Tropicibacter oceani</name>
    <dbReference type="NCBI Taxonomy" id="3058420"/>
    <lineage>
        <taxon>Bacteria</taxon>
        <taxon>Pseudomonadati</taxon>
        <taxon>Pseudomonadota</taxon>
        <taxon>Alphaproteobacteria</taxon>
        <taxon>Rhodobacterales</taxon>
        <taxon>Roseobacteraceae</taxon>
        <taxon>Tropicibacter</taxon>
    </lineage>
</organism>
<dbReference type="InterPro" id="IPR025227">
    <property type="entry name" value="DUF4169"/>
</dbReference>
<keyword evidence="3" id="KW-1185">Reference proteome</keyword>
<feature type="region of interest" description="Disordered" evidence="1">
    <location>
        <begin position="1"/>
        <end position="57"/>
    </location>
</feature>